<organism evidence="2 3">
    <name type="scientific">Clostridium novyi A str. 4570</name>
    <dbReference type="NCBI Taxonomy" id="1444290"/>
    <lineage>
        <taxon>Bacteria</taxon>
        <taxon>Bacillati</taxon>
        <taxon>Bacillota</taxon>
        <taxon>Clostridia</taxon>
        <taxon>Eubacteriales</taxon>
        <taxon>Clostridiaceae</taxon>
        <taxon>Clostridium</taxon>
    </lineage>
</organism>
<accession>A0AA88ZS38</accession>
<proteinExistence type="predicted"/>
<evidence type="ECO:0000313" key="3">
    <source>
        <dbReference type="Proteomes" id="UP000030016"/>
    </source>
</evidence>
<feature type="transmembrane region" description="Helical" evidence="1">
    <location>
        <begin position="6"/>
        <end position="26"/>
    </location>
</feature>
<dbReference type="EMBL" id="JDRX01000025">
    <property type="protein sequence ID" value="KGN00991.1"/>
    <property type="molecule type" value="Genomic_DNA"/>
</dbReference>
<comment type="caution">
    <text evidence="2">The sequence shown here is derived from an EMBL/GenBank/DDBJ whole genome shotgun (WGS) entry which is preliminary data.</text>
</comment>
<sequence length="138" mass="16124">MSKKFRNNLILFCMMFMVVGTFLICYKQKESLNKSKSNLYIMTSSKMKNLKNKNHNIGYEKIIGKIKENPCIKIKKAINNNESKMFSMNLEFTGTLEELDKFIDGIKKSDDLYEMESIKLSAYDDKLYKGYIVLNITI</sequence>
<keyword evidence="1" id="KW-0472">Membrane</keyword>
<name>A0AA88ZS38_CLONO</name>
<keyword evidence="1" id="KW-0812">Transmembrane</keyword>
<evidence type="ECO:0000313" key="2">
    <source>
        <dbReference type="EMBL" id="KGN00991.1"/>
    </source>
</evidence>
<dbReference type="RefSeq" id="WP_039250532.1">
    <property type="nucleotide sequence ID" value="NZ_JDRX01000025.1"/>
</dbReference>
<reference evidence="2 3" key="1">
    <citation type="submission" date="2014-01" db="EMBL/GenBank/DDBJ databases">
        <title>Plasmidome dynamics in the species complex Clostridium novyi sensu lato converts strains of independent lineages into distinctly different pathogens.</title>
        <authorList>
            <person name="Skarin H."/>
            <person name="Segerman B."/>
        </authorList>
    </citation>
    <scope>NUCLEOTIDE SEQUENCE [LARGE SCALE GENOMIC DNA]</scope>
    <source>
        <strain evidence="2 3">4570</strain>
    </source>
</reference>
<dbReference type="AlphaFoldDB" id="A0AA88ZS38"/>
<gene>
    <name evidence="2" type="ORF">Z969_09055</name>
</gene>
<dbReference type="Proteomes" id="UP000030016">
    <property type="component" value="Unassembled WGS sequence"/>
</dbReference>
<evidence type="ECO:0000256" key="1">
    <source>
        <dbReference type="SAM" id="Phobius"/>
    </source>
</evidence>
<protein>
    <submittedName>
        <fullName evidence="2">Uncharacterized protein</fullName>
    </submittedName>
</protein>
<keyword evidence="1" id="KW-1133">Transmembrane helix</keyword>